<dbReference type="EMBL" id="JAATWM020000015">
    <property type="protein sequence ID" value="KAF9877088.1"/>
    <property type="molecule type" value="Genomic_DNA"/>
</dbReference>
<organism evidence="5 6">
    <name type="scientific">Colletotrichum karsti</name>
    <dbReference type="NCBI Taxonomy" id="1095194"/>
    <lineage>
        <taxon>Eukaryota</taxon>
        <taxon>Fungi</taxon>
        <taxon>Dikarya</taxon>
        <taxon>Ascomycota</taxon>
        <taxon>Pezizomycotina</taxon>
        <taxon>Sordariomycetes</taxon>
        <taxon>Hypocreomycetidae</taxon>
        <taxon>Glomerellales</taxon>
        <taxon>Glomerellaceae</taxon>
        <taxon>Colletotrichum</taxon>
        <taxon>Colletotrichum boninense species complex</taxon>
    </lineage>
</organism>
<dbReference type="InterPro" id="IPR001138">
    <property type="entry name" value="Zn2Cys6_DnaBD"/>
</dbReference>
<accession>A0A9P6I4B2</accession>
<dbReference type="Gene3D" id="4.10.240.10">
    <property type="entry name" value="Zn(2)-C6 fungal-type DNA-binding domain"/>
    <property type="match status" value="1"/>
</dbReference>
<dbReference type="PANTHER" id="PTHR31001:SF40">
    <property type="entry name" value="ZN(II)2CYS6 TRANSCRIPTION FACTOR (EUROFUNG)"/>
    <property type="match status" value="1"/>
</dbReference>
<protein>
    <recommendedName>
        <fullName evidence="4">Zn(2)-C6 fungal-type domain-containing protein</fullName>
    </recommendedName>
</protein>
<dbReference type="CDD" id="cd00067">
    <property type="entry name" value="GAL4"/>
    <property type="match status" value="1"/>
</dbReference>
<dbReference type="PANTHER" id="PTHR31001">
    <property type="entry name" value="UNCHARACTERIZED TRANSCRIPTIONAL REGULATORY PROTEIN"/>
    <property type="match status" value="1"/>
</dbReference>
<dbReference type="InterPro" id="IPR036864">
    <property type="entry name" value="Zn2-C6_fun-type_DNA-bd_sf"/>
</dbReference>
<dbReference type="CDD" id="cd12148">
    <property type="entry name" value="fungal_TF_MHR"/>
    <property type="match status" value="1"/>
</dbReference>
<evidence type="ECO:0000256" key="3">
    <source>
        <dbReference type="SAM" id="MobiDB-lite"/>
    </source>
</evidence>
<dbReference type="InterPro" id="IPR050613">
    <property type="entry name" value="Sec_Metabolite_Reg"/>
</dbReference>
<gene>
    <name evidence="5" type="ORF">CkaCkLH20_05354</name>
</gene>
<dbReference type="GO" id="GO:0008270">
    <property type="term" value="F:zinc ion binding"/>
    <property type="evidence" value="ECO:0007669"/>
    <property type="project" value="InterPro"/>
</dbReference>
<dbReference type="GeneID" id="62161147"/>
<dbReference type="PROSITE" id="PS00463">
    <property type="entry name" value="ZN2_CY6_FUNGAL_1"/>
    <property type="match status" value="1"/>
</dbReference>
<dbReference type="SUPFAM" id="SSF57701">
    <property type="entry name" value="Zn2/Cys6 DNA-binding domain"/>
    <property type="match status" value="1"/>
</dbReference>
<reference evidence="5" key="2">
    <citation type="submission" date="2020-11" db="EMBL/GenBank/DDBJ databases">
        <title>Whole genome sequencing of Colletotrichum sp.</title>
        <authorList>
            <person name="Li H."/>
        </authorList>
    </citation>
    <scope>NUCLEOTIDE SEQUENCE</scope>
    <source>
        <strain evidence="5">CkLH20</strain>
    </source>
</reference>
<keyword evidence="6" id="KW-1185">Reference proteome</keyword>
<dbReference type="OrthoDB" id="4898680at2759"/>
<feature type="region of interest" description="Disordered" evidence="3">
    <location>
        <begin position="41"/>
        <end position="63"/>
    </location>
</feature>
<dbReference type="AlphaFoldDB" id="A0A9P6I4B2"/>
<dbReference type="Pfam" id="PF00172">
    <property type="entry name" value="Zn_clus"/>
    <property type="match status" value="1"/>
</dbReference>
<feature type="domain" description="Zn(2)-C6 fungal-type" evidence="4">
    <location>
        <begin position="7"/>
        <end position="39"/>
    </location>
</feature>
<evidence type="ECO:0000313" key="6">
    <source>
        <dbReference type="Proteomes" id="UP000781932"/>
    </source>
</evidence>
<evidence type="ECO:0000256" key="2">
    <source>
        <dbReference type="ARBA" id="ARBA00023242"/>
    </source>
</evidence>
<dbReference type="GO" id="GO:0005634">
    <property type="term" value="C:nucleus"/>
    <property type="evidence" value="ECO:0007669"/>
    <property type="project" value="UniProtKB-SubCell"/>
</dbReference>
<dbReference type="RefSeq" id="XP_038746549.1">
    <property type="nucleotide sequence ID" value="XM_038888073.1"/>
</dbReference>
<proteinExistence type="predicted"/>
<evidence type="ECO:0000259" key="4">
    <source>
        <dbReference type="PROSITE" id="PS50048"/>
    </source>
</evidence>
<dbReference type="Proteomes" id="UP000781932">
    <property type="component" value="Unassembled WGS sequence"/>
</dbReference>
<keyword evidence="2" id="KW-0539">Nucleus</keyword>
<comment type="caution">
    <text evidence="5">The sequence shown here is derived from an EMBL/GenBank/DDBJ whole genome shotgun (WGS) entry which is preliminary data.</text>
</comment>
<comment type="subcellular location">
    <subcellularLocation>
        <location evidence="1">Nucleus</location>
    </subcellularLocation>
</comment>
<dbReference type="SMART" id="SM00066">
    <property type="entry name" value="GAL4"/>
    <property type="match status" value="1"/>
</dbReference>
<name>A0A9P6I4B2_9PEZI</name>
<evidence type="ECO:0000313" key="5">
    <source>
        <dbReference type="EMBL" id="KAF9877088.1"/>
    </source>
</evidence>
<reference evidence="5" key="1">
    <citation type="submission" date="2020-03" db="EMBL/GenBank/DDBJ databases">
        <authorList>
            <person name="He L."/>
        </authorList>
    </citation>
    <scope>NUCLEOTIDE SEQUENCE</scope>
    <source>
        <strain evidence="5">CkLH20</strain>
    </source>
</reference>
<dbReference type="GO" id="GO:0000981">
    <property type="term" value="F:DNA-binding transcription factor activity, RNA polymerase II-specific"/>
    <property type="evidence" value="ECO:0007669"/>
    <property type="project" value="InterPro"/>
</dbReference>
<evidence type="ECO:0000256" key="1">
    <source>
        <dbReference type="ARBA" id="ARBA00004123"/>
    </source>
</evidence>
<dbReference type="PROSITE" id="PS50048">
    <property type="entry name" value="ZN2_CY6_FUNGAL_2"/>
    <property type="match status" value="1"/>
</dbReference>
<sequence>MPPKLAACDPCRLSKLACDHAKPVCSRCRARDQASRCAYRDRPFKKRSKRRQQETSGSASGVISSSSIATDTAIPTATSSAAAAAAVAPLTKPRRYPNPGYLGSLSYTTLFYQISSAGVDNEIGKDTLREPPCRIDSATISQGANLIEELVNHSELSRWISLVNCWLGKGVNLALAGPFTKQCIGTAQLIIIDQCLGKARQDFENVSRSLFSNSCRSPSFSAADTIDEFALHLGPTQPRWEALGIFFAAMTRAAIDLVTFDHLYVTAEERRSVQRKAMQYSDRCLEWSLSLDCLNDLQLFLQYENFILHSFVNGDQSYLSWRRLGDVASSLFALGYHEQARGAPEAPEFLRSLRQAAFARTYSADKNVSIFLGRPPRILRKYCPINIWDCLSRDNRAQSLEALQLQFEQTPDGKFDYMADTRWSALCAGLKEETLELFKEKDPEEKIRQANIIEEDAQAIWDALPNRFRLESALKQYEDRSAVERDFMVSAKLNHLHVLFLLRFALTRRMQEPDTQLIDLSANMLKVIVESVVLKNNLANSGTSVVWRVAYYGLASAGVLCVALLNRSLMSQNSTLDLASIIQDLNVLVAEVETGALLHFDDPNYALLAEATSTVKSVVGRFISGQFSANPAGASFEGNNPSLDINEHWDPWDGWNTGDFETDFWMSIAEHPSMA</sequence>